<sequence length="221" mass="24390">MYGGTISAENIAVGKKARAIKNISKTEDIVSEKSEYAVKTILILAANPKTTPPLRLDEEVREIDTGLQRAKKRELFDLKQRWAVRVRDVYQSLLDFKPQIVHFSSHGAGNDGLALEDENGKVQLVSTEGLAELFKLFANQVECVLLNACYSEVQAKVIVQHIPYVIGMNKAIGDKAAIEFAVGFYNALAAGESIEFAYQLGCTAIRLAGIPEHFIPVLQKR</sequence>
<gene>
    <name evidence="2" type="ORF">CEN44_23050</name>
</gene>
<dbReference type="EMBL" id="NRQW01000535">
    <property type="protein sequence ID" value="PLZ85142.1"/>
    <property type="molecule type" value="Genomic_DNA"/>
</dbReference>
<dbReference type="AlphaFoldDB" id="A0A2N6JXH2"/>
<dbReference type="Pfam" id="PF12770">
    <property type="entry name" value="CHAT"/>
    <property type="match status" value="1"/>
</dbReference>
<organism evidence="2 3">
    <name type="scientific">Fischerella muscicola CCMEE 5323</name>
    <dbReference type="NCBI Taxonomy" id="2019572"/>
    <lineage>
        <taxon>Bacteria</taxon>
        <taxon>Bacillati</taxon>
        <taxon>Cyanobacteriota</taxon>
        <taxon>Cyanophyceae</taxon>
        <taxon>Nostocales</taxon>
        <taxon>Hapalosiphonaceae</taxon>
        <taxon>Fischerella</taxon>
    </lineage>
</organism>
<evidence type="ECO:0000259" key="1">
    <source>
        <dbReference type="Pfam" id="PF12770"/>
    </source>
</evidence>
<reference evidence="2 3" key="1">
    <citation type="submission" date="2017-08" db="EMBL/GenBank/DDBJ databases">
        <title>Genomes of Fischerella (Mastigocladus) sp. strains.</title>
        <authorList>
            <person name="Miller S.R."/>
        </authorList>
    </citation>
    <scope>NUCLEOTIDE SEQUENCE [LARGE SCALE GENOMIC DNA]</scope>
    <source>
        <strain evidence="2 3">CCMEE 5323</strain>
    </source>
</reference>
<evidence type="ECO:0000313" key="2">
    <source>
        <dbReference type="EMBL" id="PLZ85142.1"/>
    </source>
</evidence>
<accession>A0A2N6JXH2</accession>
<dbReference type="InterPro" id="IPR024983">
    <property type="entry name" value="CHAT_dom"/>
</dbReference>
<feature type="domain" description="CHAT" evidence="1">
    <location>
        <begin position="38"/>
        <end position="195"/>
    </location>
</feature>
<protein>
    <submittedName>
        <fullName evidence="2">CHAT domain-containing protein</fullName>
    </submittedName>
</protein>
<name>A0A2N6JXH2_FISMU</name>
<comment type="caution">
    <text evidence="2">The sequence shown here is derived from an EMBL/GenBank/DDBJ whole genome shotgun (WGS) entry which is preliminary data.</text>
</comment>
<keyword evidence="3" id="KW-1185">Reference proteome</keyword>
<proteinExistence type="predicted"/>
<dbReference type="Proteomes" id="UP000235036">
    <property type="component" value="Unassembled WGS sequence"/>
</dbReference>
<evidence type="ECO:0000313" key="3">
    <source>
        <dbReference type="Proteomes" id="UP000235036"/>
    </source>
</evidence>